<dbReference type="Pfam" id="PF07484">
    <property type="entry name" value="Collar"/>
    <property type="match status" value="1"/>
</dbReference>
<evidence type="ECO:0000313" key="2">
    <source>
        <dbReference type="EMBL" id="CAB5221426.1"/>
    </source>
</evidence>
<name>A0A6J7WTY2_9CAUD</name>
<organism evidence="2">
    <name type="scientific">uncultured Caudovirales phage</name>
    <dbReference type="NCBI Taxonomy" id="2100421"/>
    <lineage>
        <taxon>Viruses</taxon>
        <taxon>Duplodnaviria</taxon>
        <taxon>Heunggongvirae</taxon>
        <taxon>Uroviricota</taxon>
        <taxon>Caudoviricetes</taxon>
        <taxon>Peduoviridae</taxon>
        <taxon>Maltschvirus</taxon>
        <taxon>Maltschvirus maltsch</taxon>
    </lineage>
</organism>
<evidence type="ECO:0000259" key="1">
    <source>
        <dbReference type="Pfam" id="PF07484"/>
    </source>
</evidence>
<feature type="domain" description="Phage tail collar" evidence="1">
    <location>
        <begin position="12"/>
        <end position="69"/>
    </location>
</feature>
<dbReference type="EMBL" id="LR798292">
    <property type="protein sequence ID" value="CAB5221426.1"/>
    <property type="molecule type" value="Genomic_DNA"/>
</dbReference>
<reference evidence="2" key="1">
    <citation type="submission" date="2020-05" db="EMBL/GenBank/DDBJ databases">
        <authorList>
            <person name="Chiriac C."/>
            <person name="Salcher M."/>
            <person name="Ghai R."/>
            <person name="Kavagutti S V."/>
        </authorList>
    </citation>
    <scope>NUCLEOTIDE SEQUENCE</scope>
</reference>
<dbReference type="InterPro" id="IPR011083">
    <property type="entry name" value="Phage_tail_collar_dom"/>
</dbReference>
<proteinExistence type="predicted"/>
<dbReference type="Gene3D" id="3.90.1340.10">
    <property type="entry name" value="Phage tail collar domain"/>
    <property type="match status" value="1"/>
</dbReference>
<sequence length="210" mass="21194">MSYLGYCPPAVVFPYSCSTAPEGWLMCNGAAVSRTTYASLFALFNASGLPYGAGDGSTTFNLPDYRGYFLRGMDNMGGTPAAAGRDTGRALGAAQAQATAKNGLSATTAGTNGTSSISGTVGGSDGAHTHTIDDPGFTSGVQNNATAAGSTGFYGRFNSTYPKASSSGSGHGHGFALTAAAQAWTGTVTIAAGDSETRPINNSCYYIIKI</sequence>
<dbReference type="SUPFAM" id="SSF88874">
    <property type="entry name" value="Receptor-binding domain of short tail fibre protein gp12"/>
    <property type="match status" value="1"/>
</dbReference>
<gene>
    <name evidence="2" type="ORF">UFOVP244_161</name>
</gene>
<accession>A0A6J7WTY2</accession>
<dbReference type="InterPro" id="IPR037053">
    <property type="entry name" value="Phage_tail_collar_dom_sf"/>
</dbReference>
<protein>
    <submittedName>
        <fullName evidence="2">Phage tail collar domain containing protein</fullName>
    </submittedName>
</protein>